<keyword evidence="2" id="KW-0808">Transferase</keyword>
<dbReference type="Gene3D" id="3.40.50.2000">
    <property type="entry name" value="Glycogen Phosphorylase B"/>
    <property type="match status" value="2"/>
</dbReference>
<dbReference type="EMBL" id="MGDI01000005">
    <property type="protein sequence ID" value="OGL54933.1"/>
    <property type="molecule type" value="Genomic_DNA"/>
</dbReference>
<protein>
    <recommendedName>
        <fullName evidence="6">Lipopolysaccharide heptosyltransferase II</fullName>
    </recommendedName>
</protein>
<dbReference type="AlphaFoldDB" id="A0A1F7SMD5"/>
<keyword evidence="3" id="KW-0812">Transmembrane</keyword>
<evidence type="ECO:0000256" key="2">
    <source>
        <dbReference type="ARBA" id="ARBA00022679"/>
    </source>
</evidence>
<dbReference type="STRING" id="1817883.A3G31_02310"/>
<dbReference type="SUPFAM" id="SSF53756">
    <property type="entry name" value="UDP-Glycosyltransferase/glycogen phosphorylase"/>
    <property type="match status" value="1"/>
</dbReference>
<gene>
    <name evidence="4" type="ORF">A3G31_02310</name>
</gene>
<organism evidence="4 5">
    <name type="scientific">Candidatus Schekmanbacteria bacterium RIFCSPLOWO2_12_FULL_38_15</name>
    <dbReference type="NCBI Taxonomy" id="1817883"/>
    <lineage>
        <taxon>Bacteria</taxon>
        <taxon>Candidatus Schekmaniibacteriota</taxon>
    </lineage>
</organism>
<evidence type="ECO:0008006" key="6">
    <source>
        <dbReference type="Google" id="ProtNLM"/>
    </source>
</evidence>
<feature type="transmembrane region" description="Helical" evidence="3">
    <location>
        <begin position="12"/>
        <end position="30"/>
    </location>
</feature>
<dbReference type="InterPro" id="IPR051199">
    <property type="entry name" value="LPS_LOS_Heptosyltrfase"/>
</dbReference>
<keyword evidence="1" id="KW-0328">Glycosyltransferase</keyword>
<keyword evidence="3" id="KW-1133">Transmembrane helix</keyword>
<dbReference type="Proteomes" id="UP000178082">
    <property type="component" value="Unassembled WGS sequence"/>
</dbReference>
<reference evidence="4 5" key="1">
    <citation type="journal article" date="2016" name="Nat. Commun.">
        <title>Thousands of microbial genomes shed light on interconnected biogeochemical processes in an aquifer system.</title>
        <authorList>
            <person name="Anantharaman K."/>
            <person name="Brown C.T."/>
            <person name="Hug L.A."/>
            <person name="Sharon I."/>
            <person name="Castelle C.J."/>
            <person name="Probst A.J."/>
            <person name="Thomas B.C."/>
            <person name="Singh A."/>
            <person name="Wilkins M.J."/>
            <person name="Karaoz U."/>
            <person name="Brodie E.L."/>
            <person name="Williams K.H."/>
            <person name="Hubbard S.S."/>
            <person name="Banfield J.F."/>
        </authorList>
    </citation>
    <scope>NUCLEOTIDE SEQUENCE [LARGE SCALE GENOMIC DNA]</scope>
</reference>
<dbReference type="GO" id="GO:0005829">
    <property type="term" value="C:cytosol"/>
    <property type="evidence" value="ECO:0007669"/>
    <property type="project" value="TreeGrafter"/>
</dbReference>
<dbReference type="InterPro" id="IPR002201">
    <property type="entry name" value="Glyco_trans_9"/>
</dbReference>
<evidence type="ECO:0000256" key="3">
    <source>
        <dbReference type="SAM" id="Phobius"/>
    </source>
</evidence>
<dbReference type="GO" id="GO:0008713">
    <property type="term" value="F:ADP-heptose-lipopolysaccharide heptosyltransferase activity"/>
    <property type="evidence" value="ECO:0007669"/>
    <property type="project" value="TreeGrafter"/>
</dbReference>
<accession>A0A1F7SMD5</accession>
<dbReference type="Pfam" id="PF01075">
    <property type="entry name" value="Glyco_transf_9"/>
    <property type="match status" value="1"/>
</dbReference>
<dbReference type="CDD" id="cd03789">
    <property type="entry name" value="GT9_LPS_heptosyltransferase"/>
    <property type="match status" value="1"/>
</dbReference>
<dbReference type="PANTHER" id="PTHR30160">
    <property type="entry name" value="TETRAACYLDISACCHARIDE 4'-KINASE-RELATED"/>
    <property type="match status" value="1"/>
</dbReference>
<dbReference type="GO" id="GO:0009244">
    <property type="term" value="P:lipopolysaccharide core region biosynthetic process"/>
    <property type="evidence" value="ECO:0007669"/>
    <property type="project" value="TreeGrafter"/>
</dbReference>
<sequence>MSYRYKTIDLPVKIFIVLLDFLGGIIFYPIELFRKKYDSETIKKVLVVRLDGVGDVVLSTAAFREIRKYFKNAHITLLISSWAKDIVEGSKDFDDVIVFDYFFFKTFRTQKSNLLKGIIEVFKIIKRLRKEKFDLAIDLRGDIFTIIFSFLSGAKFCFGLADGGGGFLLTHPVWLKQGPVSTVERTLRVCKELGITSPSPELEIKTDCENEEKIKMLLRKQGVEEEDRVITISPISLFRWKSWPKEKFSKLIKELINFTKTKIILVGFSSEKEEIDEIISMAGGGINLAGKLDLLELASLLAFSSLYIGNDSGPTHIAFAVKTPMIQLFGPGEPEIFGHFDDKSILIMNDDCPYRPCTQRKCKNEKEWCMDKIEVSEVLDSAKKLLFADGKNT</sequence>
<evidence type="ECO:0000313" key="5">
    <source>
        <dbReference type="Proteomes" id="UP000178082"/>
    </source>
</evidence>
<evidence type="ECO:0000313" key="4">
    <source>
        <dbReference type="EMBL" id="OGL54933.1"/>
    </source>
</evidence>
<dbReference type="PANTHER" id="PTHR30160:SF1">
    <property type="entry name" value="LIPOPOLYSACCHARIDE 1,2-N-ACETYLGLUCOSAMINETRANSFERASE-RELATED"/>
    <property type="match status" value="1"/>
</dbReference>
<name>A0A1F7SMD5_9BACT</name>
<keyword evidence="3" id="KW-0472">Membrane</keyword>
<comment type="caution">
    <text evidence="4">The sequence shown here is derived from an EMBL/GenBank/DDBJ whole genome shotgun (WGS) entry which is preliminary data.</text>
</comment>
<evidence type="ECO:0000256" key="1">
    <source>
        <dbReference type="ARBA" id="ARBA00022676"/>
    </source>
</evidence>
<proteinExistence type="predicted"/>